<accession>A0ABW8KLT8</accession>
<gene>
    <name evidence="2" type="ORF">OCH74_01395</name>
</gene>
<comment type="caution">
    <text evidence="2">The sequence shown here is derived from an EMBL/GenBank/DDBJ whole genome shotgun (WGS) entry which is preliminary data.</text>
</comment>
<protein>
    <submittedName>
        <fullName evidence="2">Helix-turn-helix transcriptional regulator</fullName>
    </submittedName>
</protein>
<sequence length="410" mass="43942">MPEPMPGPADGPAVDMRRLHADMDERRRQAGLSWNQLALRAGLAPSVFTRLNDGHTITLESFARVCSSLGLEPGDYMPGIRTDYKEHTMQEETYQTALAANDWHLPCRFTMGDVRLRRARPVPEETRYRLIAVLPTGEGRAGDITLGTISAADGRPGAAAGYTWRLTDAPRLEGAHGRTGDEQQARQALLDAIAAYWAADRFDGHDPEAMTNRVALRASLSDEHAASPGWWHTDARQAIKDAMDLVWAVNRAYTHDGRVHARINDGPAMARSNEGTRGVETIIETPGTTIVVSDNLLTGEGTGICGGNGSTAIDLYQGGEHTGGYWISSAATGERGWSMVTGQIDRALTGDDPWARMPEQPATTPGTTHAATSATGDPWTGLAAPPLPAPPMDGVQAATQVPQPGIGMAR</sequence>
<feature type="compositionally biased region" description="Low complexity" evidence="1">
    <location>
        <begin position="361"/>
        <end position="376"/>
    </location>
</feature>
<dbReference type="EMBL" id="JAOQBW010000001">
    <property type="protein sequence ID" value="MFK3575529.1"/>
    <property type="molecule type" value="Genomic_DNA"/>
</dbReference>
<dbReference type="InterPro" id="IPR001387">
    <property type="entry name" value="Cro/C1-type_HTH"/>
</dbReference>
<keyword evidence="3" id="KW-1185">Reference proteome</keyword>
<evidence type="ECO:0000256" key="1">
    <source>
        <dbReference type="SAM" id="MobiDB-lite"/>
    </source>
</evidence>
<dbReference type="RefSeq" id="WP_404439734.1">
    <property type="nucleotide sequence ID" value="NZ_JAOQBW010000001.1"/>
</dbReference>
<dbReference type="Gene3D" id="1.10.260.40">
    <property type="entry name" value="lambda repressor-like DNA-binding domains"/>
    <property type="match status" value="1"/>
</dbReference>
<name>A0ABW8KLT8_9BIFI</name>
<dbReference type="Proteomes" id="UP001620273">
    <property type="component" value="Unassembled WGS sequence"/>
</dbReference>
<evidence type="ECO:0000313" key="3">
    <source>
        <dbReference type="Proteomes" id="UP001620273"/>
    </source>
</evidence>
<evidence type="ECO:0000313" key="2">
    <source>
        <dbReference type="EMBL" id="MFK3575529.1"/>
    </source>
</evidence>
<reference evidence="2 3" key="1">
    <citation type="submission" date="2022-09" db="EMBL/GenBank/DDBJ databases">
        <title>Genome sequencing of four strains from tibetan pig.</title>
        <authorList>
            <person name="Feng J."/>
        </authorList>
    </citation>
    <scope>NUCLEOTIDE SEQUENCE [LARGE SCALE GENOMIC DNA]</scope>
    <source>
        <strain evidence="2 3">11-1-1</strain>
    </source>
</reference>
<organism evidence="2 3">
    <name type="scientific">Bifidobacterium thermacidophilum</name>
    <dbReference type="NCBI Taxonomy" id="246618"/>
    <lineage>
        <taxon>Bacteria</taxon>
        <taxon>Bacillati</taxon>
        <taxon>Actinomycetota</taxon>
        <taxon>Actinomycetes</taxon>
        <taxon>Bifidobacteriales</taxon>
        <taxon>Bifidobacteriaceae</taxon>
        <taxon>Bifidobacterium</taxon>
    </lineage>
</organism>
<dbReference type="CDD" id="cd00093">
    <property type="entry name" value="HTH_XRE"/>
    <property type="match status" value="1"/>
</dbReference>
<proteinExistence type="predicted"/>
<dbReference type="SUPFAM" id="SSF47413">
    <property type="entry name" value="lambda repressor-like DNA-binding domains"/>
    <property type="match status" value="1"/>
</dbReference>
<feature type="region of interest" description="Disordered" evidence="1">
    <location>
        <begin position="350"/>
        <end position="410"/>
    </location>
</feature>
<dbReference type="InterPro" id="IPR010982">
    <property type="entry name" value="Lambda_DNA-bd_dom_sf"/>
</dbReference>